<organism evidence="1 2">
    <name type="scientific">Actinokineospora soli</name>
    <dbReference type="NCBI Taxonomy" id="1048753"/>
    <lineage>
        <taxon>Bacteria</taxon>
        <taxon>Bacillati</taxon>
        <taxon>Actinomycetota</taxon>
        <taxon>Actinomycetes</taxon>
        <taxon>Pseudonocardiales</taxon>
        <taxon>Pseudonocardiaceae</taxon>
        <taxon>Actinokineospora</taxon>
    </lineage>
</organism>
<dbReference type="EMBL" id="JBHTEY010000004">
    <property type="protein sequence ID" value="MFC7613102.1"/>
    <property type="molecule type" value="Genomic_DNA"/>
</dbReference>
<evidence type="ECO:0000313" key="1">
    <source>
        <dbReference type="EMBL" id="MFC7613102.1"/>
    </source>
</evidence>
<keyword evidence="2" id="KW-1185">Reference proteome</keyword>
<comment type="caution">
    <text evidence="1">The sequence shown here is derived from an EMBL/GenBank/DDBJ whole genome shotgun (WGS) entry which is preliminary data.</text>
</comment>
<reference evidence="2" key="1">
    <citation type="journal article" date="2019" name="Int. J. Syst. Evol. Microbiol.">
        <title>The Global Catalogue of Microorganisms (GCM) 10K type strain sequencing project: providing services to taxonomists for standard genome sequencing and annotation.</title>
        <authorList>
            <consortium name="The Broad Institute Genomics Platform"/>
            <consortium name="The Broad Institute Genome Sequencing Center for Infectious Disease"/>
            <person name="Wu L."/>
            <person name="Ma J."/>
        </authorList>
    </citation>
    <scope>NUCLEOTIDE SEQUENCE [LARGE SCALE GENOMIC DNA]</scope>
    <source>
        <strain evidence="2">JCM 17695</strain>
    </source>
</reference>
<accession>A0ABW2TH81</accession>
<protein>
    <recommendedName>
        <fullName evidence="3">HEAT repeat domain-containing protein</fullName>
    </recommendedName>
</protein>
<sequence length="144" mass="15024">MVVAGGPLAAWLVLLRTAAGDERRDALDVLALTWPTTAVAAGVALLAWAPRPAWVGVGVAVAALALVAPDLHRTPPPLPDTTQSGYLCTWLHAAGPTADAAVAARLARSDDPLLRRIAPALLTDPHADVAAARRCEFLLRYGRS</sequence>
<evidence type="ECO:0000313" key="2">
    <source>
        <dbReference type="Proteomes" id="UP001596512"/>
    </source>
</evidence>
<proteinExistence type="predicted"/>
<evidence type="ECO:0008006" key="3">
    <source>
        <dbReference type="Google" id="ProtNLM"/>
    </source>
</evidence>
<dbReference type="Proteomes" id="UP001596512">
    <property type="component" value="Unassembled WGS sequence"/>
</dbReference>
<name>A0ABW2TH81_9PSEU</name>
<gene>
    <name evidence="1" type="ORF">ACFQV2_05165</name>
</gene>